<feature type="compositionally biased region" description="Polar residues" evidence="1">
    <location>
        <begin position="19"/>
        <end position="30"/>
    </location>
</feature>
<dbReference type="InterPro" id="IPR035901">
    <property type="entry name" value="GIY-YIG_endonuc_sf"/>
</dbReference>
<organism evidence="3">
    <name type="scientific">Amblyomma sculptum</name>
    <name type="common">Tick</name>
    <dbReference type="NCBI Taxonomy" id="1581419"/>
    <lineage>
        <taxon>Eukaryota</taxon>
        <taxon>Metazoa</taxon>
        <taxon>Ecdysozoa</taxon>
        <taxon>Arthropoda</taxon>
        <taxon>Chelicerata</taxon>
        <taxon>Arachnida</taxon>
        <taxon>Acari</taxon>
        <taxon>Parasitiformes</taxon>
        <taxon>Ixodida</taxon>
        <taxon>Ixodoidea</taxon>
        <taxon>Ixodidae</taxon>
        <taxon>Amblyomminae</taxon>
        <taxon>Amblyomma</taxon>
    </lineage>
</organism>
<evidence type="ECO:0000259" key="2">
    <source>
        <dbReference type="PROSITE" id="PS50164"/>
    </source>
</evidence>
<sequence length="180" mass="20573">KEEKRIKEELSRNGYPRQILNSQQRRCSNPPTAPKKERKQAVIPYAVGVSETLARIFSDYDIQICHVPTNKLRKQLVLVKDKSEGTRYPRVVYKIPCQDCDAAYIGETGDYRRRLREHKNDVAKGRTEENALADHHESTGHITAWDAASIISTEKSLSSRLLLESFSIQSTPHTLNRTRG</sequence>
<proteinExistence type="evidence at transcript level"/>
<reference evidence="3" key="1">
    <citation type="submission" date="2016-09" db="EMBL/GenBank/DDBJ databases">
        <authorList>
            <person name="Capua I."/>
            <person name="De Benedictis P."/>
            <person name="Joannis T."/>
            <person name="Lombin L.H."/>
            <person name="Cattoli G."/>
        </authorList>
    </citation>
    <scope>NUCLEOTIDE SEQUENCE</scope>
</reference>
<dbReference type="PANTHER" id="PTHR21301">
    <property type="entry name" value="REVERSE TRANSCRIPTASE"/>
    <property type="match status" value="1"/>
</dbReference>
<accession>A0A1E1XJ40</accession>
<evidence type="ECO:0000313" key="3">
    <source>
        <dbReference type="EMBL" id="JAT99275.1"/>
    </source>
</evidence>
<dbReference type="AlphaFoldDB" id="A0A1E1XJ40"/>
<dbReference type="Gene3D" id="3.40.1440.10">
    <property type="entry name" value="GIY-YIG endonuclease"/>
    <property type="match status" value="1"/>
</dbReference>
<protein>
    <submittedName>
        <fullName evidence="3">Putative tick transposon</fullName>
    </submittedName>
</protein>
<dbReference type="PROSITE" id="PS50164">
    <property type="entry name" value="GIY_YIG"/>
    <property type="match status" value="1"/>
</dbReference>
<reference evidence="3" key="2">
    <citation type="journal article" date="2017" name="Front. Cell. Infect. Microbiol.">
        <title>Analysis of the Salivary Gland Transcriptome of Unfed and Partially Fed Amblyomma sculptum Ticks and Descriptive Proteome of the Saliva.</title>
        <authorList>
            <person name="Esteves E."/>
            <person name="Maruyama S.R."/>
            <person name="Kawahara R."/>
            <person name="Fujita A."/>
            <person name="Martins L.A."/>
            <person name="Righi A.A."/>
            <person name="Costa F.B."/>
            <person name="Palmisano G."/>
            <person name="Labruna M.B."/>
            <person name="Sa-Nunes A."/>
            <person name="Ribeiro J.M.C."/>
            <person name="Fogaca A.C."/>
        </authorList>
    </citation>
    <scope>NUCLEOTIDE SEQUENCE</scope>
</reference>
<evidence type="ECO:0000256" key="1">
    <source>
        <dbReference type="SAM" id="MobiDB-lite"/>
    </source>
</evidence>
<feature type="domain" description="GIY-YIG" evidence="2">
    <location>
        <begin position="88"/>
        <end position="177"/>
    </location>
</feature>
<feature type="region of interest" description="Disordered" evidence="1">
    <location>
        <begin position="1"/>
        <end position="38"/>
    </location>
</feature>
<dbReference type="EMBL" id="GFAA01004159">
    <property type="protein sequence ID" value="JAT99275.1"/>
    <property type="molecule type" value="mRNA"/>
</dbReference>
<name>A0A1E1XJ40_AMBSC</name>
<dbReference type="SUPFAM" id="SSF82771">
    <property type="entry name" value="GIY-YIG endonuclease"/>
    <property type="match status" value="1"/>
</dbReference>
<feature type="non-terminal residue" evidence="3">
    <location>
        <position position="180"/>
    </location>
</feature>
<feature type="compositionally biased region" description="Basic and acidic residues" evidence="1">
    <location>
        <begin position="1"/>
        <end position="11"/>
    </location>
</feature>
<feature type="non-terminal residue" evidence="3">
    <location>
        <position position="1"/>
    </location>
</feature>
<dbReference type="PANTHER" id="PTHR21301:SF11">
    <property type="entry name" value="GIY-YIG DOMAIN-CONTAINING PROTEIN"/>
    <property type="match status" value="1"/>
</dbReference>
<dbReference type="InterPro" id="IPR000305">
    <property type="entry name" value="GIY-YIG_endonuc"/>
</dbReference>